<evidence type="ECO:0000256" key="2">
    <source>
        <dbReference type="ARBA" id="ARBA00022643"/>
    </source>
</evidence>
<feature type="compositionally biased region" description="Basic and acidic residues" evidence="4">
    <location>
        <begin position="81"/>
        <end position="92"/>
    </location>
</feature>
<evidence type="ECO:0000259" key="5">
    <source>
        <dbReference type="Pfam" id="PF13426"/>
    </source>
</evidence>
<dbReference type="HOGENOM" id="CLU_106937_0_0_1"/>
<keyword evidence="7" id="KW-1185">Reference proteome</keyword>
<keyword evidence="2" id="KW-0288">FMN</keyword>
<dbReference type="PANTHER" id="PTHR47429:SF2">
    <property type="entry name" value="PROTEIN TWIN LOV 1"/>
    <property type="match status" value="1"/>
</dbReference>
<feature type="domain" description="PAS" evidence="5">
    <location>
        <begin position="121"/>
        <end position="225"/>
    </location>
</feature>
<name>A0A0D3JU57_EMIH1</name>
<feature type="compositionally biased region" description="Polar residues" evidence="4">
    <location>
        <begin position="1"/>
        <end position="10"/>
    </location>
</feature>
<dbReference type="STRING" id="2903.R1CWI4"/>
<organism evidence="6 7">
    <name type="scientific">Emiliania huxleyi (strain CCMP1516)</name>
    <dbReference type="NCBI Taxonomy" id="280463"/>
    <lineage>
        <taxon>Eukaryota</taxon>
        <taxon>Haptista</taxon>
        <taxon>Haptophyta</taxon>
        <taxon>Prymnesiophyceae</taxon>
        <taxon>Isochrysidales</taxon>
        <taxon>Noelaerhabdaceae</taxon>
        <taxon>Emiliania</taxon>
    </lineage>
</organism>
<dbReference type="PaxDb" id="2903-EOD27042"/>
<dbReference type="Proteomes" id="UP000013827">
    <property type="component" value="Unassembled WGS sequence"/>
</dbReference>
<protein>
    <recommendedName>
        <fullName evidence="5">PAS domain-containing protein</fullName>
    </recommendedName>
</protein>
<feature type="region of interest" description="Disordered" evidence="4">
    <location>
        <begin position="1"/>
        <end position="52"/>
    </location>
</feature>
<dbReference type="Gene3D" id="3.30.450.20">
    <property type="entry name" value="PAS domain"/>
    <property type="match status" value="1"/>
</dbReference>
<feature type="compositionally biased region" description="Low complexity" evidence="4">
    <location>
        <begin position="71"/>
        <end position="80"/>
    </location>
</feature>
<dbReference type="GO" id="GO:0005634">
    <property type="term" value="C:nucleus"/>
    <property type="evidence" value="ECO:0007669"/>
    <property type="project" value="TreeGrafter"/>
</dbReference>
<keyword evidence="1" id="KW-0285">Flavoprotein</keyword>
<sequence length="226" mass="24415">MQAGGSQAGPSSREEPAGRPSGKKASVPMEEELRGRSWATPPDRVSGRKRDGAELARCSGFWSAEGERAEAAASGSAAGERPSKSPRRDGETALVHPRAELDDLQRGLVRQFVSTIDANEESIVITNPRAQGNPIVWVTRPWQDMCGFTYGEAVGRNPRLTQGERSDPAVVSAISGALKQERPCKVAMVNYRGGEGGPAFWNMLSISPLLHRGQLQLYIANLQDYS</sequence>
<dbReference type="GeneID" id="17272587"/>
<evidence type="ECO:0000313" key="6">
    <source>
        <dbReference type="EnsemblProtists" id="EOD27042"/>
    </source>
</evidence>
<dbReference type="InterPro" id="IPR000014">
    <property type="entry name" value="PAS"/>
</dbReference>
<dbReference type="PANTHER" id="PTHR47429">
    <property type="entry name" value="PROTEIN TWIN LOV 1"/>
    <property type="match status" value="1"/>
</dbReference>
<dbReference type="RefSeq" id="XP_005779471.1">
    <property type="nucleotide sequence ID" value="XM_005779414.1"/>
</dbReference>
<evidence type="ECO:0000256" key="4">
    <source>
        <dbReference type="SAM" id="MobiDB-lite"/>
    </source>
</evidence>
<dbReference type="KEGG" id="ehx:EMIHUDRAFT_468910"/>
<reference evidence="6" key="2">
    <citation type="submission" date="2024-10" db="UniProtKB">
        <authorList>
            <consortium name="EnsemblProtists"/>
        </authorList>
    </citation>
    <scope>IDENTIFICATION</scope>
</reference>
<dbReference type="Pfam" id="PF13426">
    <property type="entry name" value="PAS_9"/>
    <property type="match status" value="1"/>
</dbReference>
<proteinExistence type="predicted"/>
<evidence type="ECO:0000256" key="3">
    <source>
        <dbReference type="ARBA" id="ARBA00022991"/>
    </source>
</evidence>
<dbReference type="EnsemblProtists" id="EOD27042">
    <property type="protein sequence ID" value="EOD27042"/>
    <property type="gene ID" value="EMIHUDRAFT_468910"/>
</dbReference>
<dbReference type="InterPro" id="IPR035965">
    <property type="entry name" value="PAS-like_dom_sf"/>
</dbReference>
<feature type="region of interest" description="Disordered" evidence="4">
    <location>
        <begin position="65"/>
        <end position="92"/>
    </location>
</feature>
<accession>A0A0D3JU57</accession>
<evidence type="ECO:0000313" key="7">
    <source>
        <dbReference type="Proteomes" id="UP000013827"/>
    </source>
</evidence>
<evidence type="ECO:0000256" key="1">
    <source>
        <dbReference type="ARBA" id="ARBA00022630"/>
    </source>
</evidence>
<reference evidence="7" key="1">
    <citation type="journal article" date="2013" name="Nature">
        <title>Pan genome of the phytoplankton Emiliania underpins its global distribution.</title>
        <authorList>
            <person name="Read B.A."/>
            <person name="Kegel J."/>
            <person name="Klute M.J."/>
            <person name="Kuo A."/>
            <person name="Lefebvre S.C."/>
            <person name="Maumus F."/>
            <person name="Mayer C."/>
            <person name="Miller J."/>
            <person name="Monier A."/>
            <person name="Salamov A."/>
            <person name="Young J."/>
            <person name="Aguilar M."/>
            <person name="Claverie J.M."/>
            <person name="Frickenhaus S."/>
            <person name="Gonzalez K."/>
            <person name="Herman E.K."/>
            <person name="Lin Y.C."/>
            <person name="Napier J."/>
            <person name="Ogata H."/>
            <person name="Sarno A.F."/>
            <person name="Shmutz J."/>
            <person name="Schroeder D."/>
            <person name="de Vargas C."/>
            <person name="Verret F."/>
            <person name="von Dassow P."/>
            <person name="Valentin K."/>
            <person name="Van de Peer Y."/>
            <person name="Wheeler G."/>
            <person name="Dacks J.B."/>
            <person name="Delwiche C.F."/>
            <person name="Dyhrman S.T."/>
            <person name="Glockner G."/>
            <person name="John U."/>
            <person name="Richards T."/>
            <person name="Worden A.Z."/>
            <person name="Zhang X."/>
            <person name="Grigoriev I.V."/>
            <person name="Allen A.E."/>
            <person name="Bidle K."/>
            <person name="Borodovsky M."/>
            <person name="Bowler C."/>
            <person name="Brownlee C."/>
            <person name="Cock J.M."/>
            <person name="Elias M."/>
            <person name="Gladyshev V.N."/>
            <person name="Groth M."/>
            <person name="Guda C."/>
            <person name="Hadaegh A."/>
            <person name="Iglesias-Rodriguez M.D."/>
            <person name="Jenkins J."/>
            <person name="Jones B.M."/>
            <person name="Lawson T."/>
            <person name="Leese F."/>
            <person name="Lindquist E."/>
            <person name="Lobanov A."/>
            <person name="Lomsadze A."/>
            <person name="Malik S.B."/>
            <person name="Marsh M.E."/>
            <person name="Mackinder L."/>
            <person name="Mock T."/>
            <person name="Mueller-Roeber B."/>
            <person name="Pagarete A."/>
            <person name="Parker M."/>
            <person name="Probert I."/>
            <person name="Quesneville H."/>
            <person name="Raines C."/>
            <person name="Rensing S.A."/>
            <person name="Riano-Pachon D.M."/>
            <person name="Richier S."/>
            <person name="Rokitta S."/>
            <person name="Shiraiwa Y."/>
            <person name="Soanes D.M."/>
            <person name="van der Giezen M."/>
            <person name="Wahlund T.M."/>
            <person name="Williams B."/>
            <person name="Wilson W."/>
            <person name="Wolfe G."/>
            <person name="Wurch L.L."/>
        </authorList>
    </citation>
    <scope>NUCLEOTIDE SEQUENCE</scope>
</reference>
<keyword evidence="3" id="KW-0157">Chromophore</keyword>
<dbReference type="AlphaFoldDB" id="A0A0D3JU57"/>
<dbReference type="SUPFAM" id="SSF55785">
    <property type="entry name" value="PYP-like sensor domain (PAS domain)"/>
    <property type="match status" value="1"/>
</dbReference>